<comment type="caution">
    <text evidence="2">The sequence shown here is derived from an EMBL/GenBank/DDBJ whole genome shotgun (WGS) entry which is preliminary data.</text>
</comment>
<accession>A0A9P4ULV0</accession>
<sequence length="58" mass="5882">MQFKGIFVTAAALFFASGVIATAADPYAACQCPNNCSHKTGDSCAWDDGTPGTGLHSG</sequence>
<dbReference type="Proteomes" id="UP000799441">
    <property type="component" value="Unassembled WGS sequence"/>
</dbReference>
<organism evidence="2 3">
    <name type="scientific">Polychaeton citri CBS 116435</name>
    <dbReference type="NCBI Taxonomy" id="1314669"/>
    <lineage>
        <taxon>Eukaryota</taxon>
        <taxon>Fungi</taxon>
        <taxon>Dikarya</taxon>
        <taxon>Ascomycota</taxon>
        <taxon>Pezizomycotina</taxon>
        <taxon>Dothideomycetes</taxon>
        <taxon>Dothideomycetidae</taxon>
        <taxon>Capnodiales</taxon>
        <taxon>Capnodiaceae</taxon>
        <taxon>Polychaeton</taxon>
    </lineage>
</organism>
<feature type="signal peptide" evidence="1">
    <location>
        <begin position="1"/>
        <end position="24"/>
    </location>
</feature>
<evidence type="ECO:0000313" key="2">
    <source>
        <dbReference type="EMBL" id="KAF2717691.1"/>
    </source>
</evidence>
<feature type="non-terminal residue" evidence="2">
    <location>
        <position position="58"/>
    </location>
</feature>
<gene>
    <name evidence="2" type="ORF">K431DRAFT_191625</name>
</gene>
<name>A0A9P4ULV0_9PEZI</name>
<keyword evidence="1" id="KW-0732">Signal</keyword>
<protein>
    <submittedName>
        <fullName evidence="2">Uncharacterized protein</fullName>
    </submittedName>
</protein>
<reference evidence="2" key="1">
    <citation type="journal article" date="2020" name="Stud. Mycol.">
        <title>101 Dothideomycetes genomes: a test case for predicting lifestyles and emergence of pathogens.</title>
        <authorList>
            <person name="Haridas S."/>
            <person name="Albert R."/>
            <person name="Binder M."/>
            <person name="Bloem J."/>
            <person name="Labutti K."/>
            <person name="Salamov A."/>
            <person name="Andreopoulos B."/>
            <person name="Baker S."/>
            <person name="Barry K."/>
            <person name="Bills G."/>
            <person name="Bluhm B."/>
            <person name="Cannon C."/>
            <person name="Castanera R."/>
            <person name="Culley D."/>
            <person name="Daum C."/>
            <person name="Ezra D."/>
            <person name="Gonzalez J."/>
            <person name="Henrissat B."/>
            <person name="Kuo A."/>
            <person name="Liang C."/>
            <person name="Lipzen A."/>
            <person name="Lutzoni F."/>
            <person name="Magnuson J."/>
            <person name="Mondo S."/>
            <person name="Nolan M."/>
            <person name="Ohm R."/>
            <person name="Pangilinan J."/>
            <person name="Park H.-J."/>
            <person name="Ramirez L."/>
            <person name="Alfaro M."/>
            <person name="Sun H."/>
            <person name="Tritt A."/>
            <person name="Yoshinaga Y."/>
            <person name="Zwiers L.-H."/>
            <person name="Turgeon B."/>
            <person name="Goodwin S."/>
            <person name="Spatafora J."/>
            <person name="Crous P."/>
            <person name="Grigoriev I."/>
        </authorList>
    </citation>
    <scope>NUCLEOTIDE SEQUENCE</scope>
    <source>
        <strain evidence="2">CBS 116435</strain>
    </source>
</reference>
<proteinExistence type="predicted"/>
<evidence type="ECO:0000256" key="1">
    <source>
        <dbReference type="SAM" id="SignalP"/>
    </source>
</evidence>
<dbReference type="OrthoDB" id="3797540at2759"/>
<keyword evidence="3" id="KW-1185">Reference proteome</keyword>
<dbReference type="AlphaFoldDB" id="A0A9P4ULV0"/>
<dbReference type="EMBL" id="MU003838">
    <property type="protein sequence ID" value="KAF2717691.1"/>
    <property type="molecule type" value="Genomic_DNA"/>
</dbReference>
<feature type="chain" id="PRO_5040450614" evidence="1">
    <location>
        <begin position="25"/>
        <end position="58"/>
    </location>
</feature>
<evidence type="ECO:0000313" key="3">
    <source>
        <dbReference type="Proteomes" id="UP000799441"/>
    </source>
</evidence>